<evidence type="ECO:0000256" key="1">
    <source>
        <dbReference type="ARBA" id="ARBA00004651"/>
    </source>
</evidence>
<evidence type="ECO:0000256" key="3">
    <source>
        <dbReference type="ARBA" id="ARBA00022475"/>
    </source>
</evidence>
<dbReference type="PANTHER" id="PTHR30477:SF23">
    <property type="entry name" value="HIGH-AFFINITY ZINC UPTAKE SYSTEM MEMBRANE PROTEIN ZNUB"/>
    <property type="match status" value="1"/>
</dbReference>
<organism evidence="6 7">
    <name type="scientific">Pseudohoeflea coraliihabitans</name>
    <dbReference type="NCBI Taxonomy" id="2860393"/>
    <lineage>
        <taxon>Bacteria</taxon>
        <taxon>Pseudomonadati</taxon>
        <taxon>Pseudomonadota</taxon>
        <taxon>Alphaproteobacteria</taxon>
        <taxon>Hyphomicrobiales</taxon>
        <taxon>Rhizobiaceae</taxon>
        <taxon>Pseudohoeflea</taxon>
    </lineage>
</organism>
<comment type="subcellular location">
    <subcellularLocation>
        <location evidence="1 4">Cell membrane</location>
        <topology evidence="1 4">Multi-pass membrane protein</topology>
    </subcellularLocation>
</comment>
<dbReference type="CDD" id="cd06550">
    <property type="entry name" value="TM_ABC_iron-siderophores_like"/>
    <property type="match status" value="1"/>
</dbReference>
<protein>
    <submittedName>
        <fullName evidence="6">Metal ABC transporter permease</fullName>
    </submittedName>
</protein>
<name>A0ABS6WMA6_9HYPH</name>
<dbReference type="EMBL" id="JAHWQX010000002">
    <property type="protein sequence ID" value="MBW3097067.1"/>
    <property type="molecule type" value="Genomic_DNA"/>
</dbReference>
<keyword evidence="2 4" id="KW-0813">Transport</keyword>
<feature type="transmembrane region" description="Helical" evidence="5">
    <location>
        <begin position="86"/>
        <end position="108"/>
    </location>
</feature>
<dbReference type="RefSeq" id="WP_219201009.1">
    <property type="nucleotide sequence ID" value="NZ_JAHWQX010000002.1"/>
</dbReference>
<evidence type="ECO:0000256" key="2">
    <source>
        <dbReference type="ARBA" id="ARBA00022448"/>
    </source>
</evidence>
<dbReference type="InterPro" id="IPR001626">
    <property type="entry name" value="ABC_TroCD"/>
</dbReference>
<accession>A0ABS6WMA6</accession>
<feature type="transmembrane region" description="Helical" evidence="5">
    <location>
        <begin position="6"/>
        <end position="29"/>
    </location>
</feature>
<feature type="transmembrane region" description="Helical" evidence="5">
    <location>
        <begin position="242"/>
        <end position="259"/>
    </location>
</feature>
<dbReference type="Proteomes" id="UP001430804">
    <property type="component" value="Unassembled WGS sequence"/>
</dbReference>
<feature type="transmembrane region" description="Helical" evidence="5">
    <location>
        <begin position="214"/>
        <end position="236"/>
    </location>
</feature>
<keyword evidence="3" id="KW-1003">Cell membrane</keyword>
<keyword evidence="5" id="KW-0472">Membrane</keyword>
<feature type="transmembrane region" description="Helical" evidence="5">
    <location>
        <begin position="129"/>
        <end position="149"/>
    </location>
</feature>
<reference evidence="6" key="1">
    <citation type="submission" date="2021-07" db="EMBL/GenBank/DDBJ databases">
        <title>Pseudohoeflea marina sp. nov. a polyhydroxyalcanoate-producing bacterium.</title>
        <authorList>
            <person name="Zheng W."/>
            <person name="Yu S."/>
            <person name="Huang Y."/>
        </authorList>
    </citation>
    <scope>NUCLEOTIDE SEQUENCE</scope>
    <source>
        <strain evidence="6">DP4N28-3</strain>
    </source>
</reference>
<proteinExistence type="inferred from homology"/>
<feature type="transmembrane region" description="Helical" evidence="5">
    <location>
        <begin position="41"/>
        <end position="74"/>
    </location>
</feature>
<evidence type="ECO:0000256" key="5">
    <source>
        <dbReference type="SAM" id="Phobius"/>
    </source>
</evidence>
<comment type="similarity">
    <text evidence="4">Belongs to the ABC-3 integral membrane protein family.</text>
</comment>
<evidence type="ECO:0000256" key="4">
    <source>
        <dbReference type="RuleBase" id="RU003943"/>
    </source>
</evidence>
<keyword evidence="5" id="KW-1133">Transmembrane helix</keyword>
<dbReference type="PANTHER" id="PTHR30477">
    <property type="entry name" value="ABC-TRANSPORTER METAL-BINDING PROTEIN"/>
    <property type="match status" value="1"/>
</dbReference>
<sequence length="283" mass="29560">MLDDYLVRALLAGIGMALVAGPLGCFIVWRRLAYFGETLAHAALLGVALAFLLEVNVTFAVFAVAALIAVALLAMERRAGLAADSLLGILSHSSLALGIIVMSAMTWLRVDLMGLLFGDILSVSRLDIALIWAGGLAVLAVLALIWRGLFATTVSPELAAGEGVSTDRVNTVFMLLMAVVIAIAIKIVGVLLITAMLIIPAATARRFARSPEQMALLAAVFGVLAVSSGLAASRLWDPPSGPAIVVAALALFLISLTPLPGRLNPARRRAPQIPDHADAGEEQ</sequence>
<evidence type="ECO:0000313" key="6">
    <source>
        <dbReference type="EMBL" id="MBW3097067.1"/>
    </source>
</evidence>
<evidence type="ECO:0000313" key="7">
    <source>
        <dbReference type="Proteomes" id="UP001430804"/>
    </source>
</evidence>
<keyword evidence="7" id="KW-1185">Reference proteome</keyword>
<dbReference type="Pfam" id="PF00950">
    <property type="entry name" value="ABC-3"/>
    <property type="match status" value="1"/>
</dbReference>
<keyword evidence="4 5" id="KW-0812">Transmembrane</keyword>
<gene>
    <name evidence="6" type="ORF">KY465_07225</name>
</gene>
<feature type="transmembrane region" description="Helical" evidence="5">
    <location>
        <begin position="169"/>
        <end position="202"/>
    </location>
</feature>
<comment type="caution">
    <text evidence="6">The sequence shown here is derived from an EMBL/GenBank/DDBJ whole genome shotgun (WGS) entry which is preliminary data.</text>
</comment>